<evidence type="ECO:0000313" key="1">
    <source>
        <dbReference type="EMBL" id="KAF4625769.1"/>
    </source>
</evidence>
<keyword evidence="2" id="KW-1185">Reference proteome</keyword>
<evidence type="ECO:0008006" key="3">
    <source>
        <dbReference type="Google" id="ProtNLM"/>
    </source>
</evidence>
<protein>
    <recommendedName>
        <fullName evidence="3">Carboxymuconolactone decarboxylase-like domain-containing protein</fullName>
    </recommendedName>
</protein>
<proteinExistence type="predicted"/>
<dbReference type="InterPro" id="IPR029032">
    <property type="entry name" value="AhpD-like"/>
</dbReference>
<organism evidence="1 2">
    <name type="scientific">Cudoniella acicularis</name>
    <dbReference type="NCBI Taxonomy" id="354080"/>
    <lineage>
        <taxon>Eukaryota</taxon>
        <taxon>Fungi</taxon>
        <taxon>Dikarya</taxon>
        <taxon>Ascomycota</taxon>
        <taxon>Pezizomycotina</taxon>
        <taxon>Leotiomycetes</taxon>
        <taxon>Helotiales</taxon>
        <taxon>Tricladiaceae</taxon>
        <taxon>Cudoniella</taxon>
    </lineage>
</organism>
<reference evidence="1 2" key="1">
    <citation type="submission" date="2020-03" db="EMBL/GenBank/DDBJ databases">
        <title>Draft Genome Sequence of Cudoniella acicularis.</title>
        <authorList>
            <person name="Buettner E."/>
            <person name="Kellner H."/>
        </authorList>
    </citation>
    <scope>NUCLEOTIDE SEQUENCE [LARGE SCALE GENOMIC DNA]</scope>
    <source>
        <strain evidence="1 2">DSM 108380</strain>
    </source>
</reference>
<sequence>MSSFEKVYVSANNKPNAPDFDANFINELARKLVESAPELKPICTAILVCELLPSRKETISLTRRKQASISIGAHRADLVPHLLEGDIVRAKENKDEVHKHFEHLRSVVMVVWPFVGIPWCVPACLGMINVLERYNLLSVAEKQTLEGLGPHHQQVGEVLLKRTYAGVQNSEVQDMLREYFPDFSSLTWTVVFGYCLSETTASGTFEERQTQLILSTAIAASGATRQARSHLKASLGLGNSARAVRAVWVAASDLNIWNGVDLVPIDIDGICESV</sequence>
<comment type="caution">
    <text evidence="1">The sequence shown here is derived from an EMBL/GenBank/DDBJ whole genome shotgun (WGS) entry which is preliminary data.</text>
</comment>
<name>A0A8H4VZP6_9HELO</name>
<accession>A0A8H4VZP6</accession>
<dbReference type="OrthoDB" id="3707757at2759"/>
<dbReference type="EMBL" id="JAAMPI010001299">
    <property type="protein sequence ID" value="KAF4625769.1"/>
    <property type="molecule type" value="Genomic_DNA"/>
</dbReference>
<dbReference type="AlphaFoldDB" id="A0A8H4VZP6"/>
<dbReference type="Gene3D" id="1.20.1290.10">
    <property type="entry name" value="AhpD-like"/>
    <property type="match status" value="1"/>
</dbReference>
<dbReference type="Proteomes" id="UP000566819">
    <property type="component" value="Unassembled WGS sequence"/>
</dbReference>
<dbReference type="SUPFAM" id="SSF69118">
    <property type="entry name" value="AhpD-like"/>
    <property type="match status" value="1"/>
</dbReference>
<gene>
    <name evidence="1" type="ORF">G7Y89_g12400</name>
</gene>
<evidence type="ECO:0000313" key="2">
    <source>
        <dbReference type="Proteomes" id="UP000566819"/>
    </source>
</evidence>